<reference evidence="1" key="1">
    <citation type="submission" date="2022-10" db="EMBL/GenBank/DDBJ databases">
        <title>Comparative genomic analysis of Cohnella hashimotonis sp. nov., isolated from the International Space Station.</title>
        <authorList>
            <person name="Simpson A."/>
            <person name="Venkateswaran K."/>
        </authorList>
    </citation>
    <scope>NUCLEOTIDE SEQUENCE</scope>
    <source>
        <strain evidence="1">DSM 28161</strain>
    </source>
</reference>
<name>A0A9X4QUJ8_9BACL</name>
<dbReference type="RefSeq" id="WP_277534279.1">
    <property type="nucleotide sequence ID" value="NZ_JAPDIA010000007.1"/>
</dbReference>
<dbReference type="GO" id="GO:0030638">
    <property type="term" value="P:polyketide metabolic process"/>
    <property type="evidence" value="ECO:0007669"/>
    <property type="project" value="InterPro"/>
</dbReference>
<comment type="caution">
    <text evidence="1">The sequence shown here is derived from an EMBL/GenBank/DDBJ whole genome shotgun (WGS) entry which is preliminary data.</text>
</comment>
<dbReference type="PANTHER" id="PTHR38436">
    <property type="entry name" value="POLYKETIDE CYCLASE SNOAL-LIKE DOMAIN"/>
    <property type="match status" value="1"/>
</dbReference>
<dbReference type="SUPFAM" id="SSF54427">
    <property type="entry name" value="NTF2-like"/>
    <property type="match status" value="1"/>
</dbReference>
<proteinExistence type="predicted"/>
<protein>
    <submittedName>
        <fullName evidence="1">Ester cyclase</fullName>
    </submittedName>
</protein>
<keyword evidence="2" id="KW-1185">Reference proteome</keyword>
<sequence>MKQQPQASSSFGENEVIRQGLTSSAEVGLAFIERFWNEGDASCIATCLTDNYVDHAYEPGNAEGLLAMAERLRTAFPDQRSTVESVTVEGDRVVVRLRMKGTHLGTFRGMEATGLPIDARLYREYRIADGRIAEHWALFDTASLLRQIGAELNEQPACRIPGAGALAQA</sequence>
<accession>A0A9X4QUJ8</accession>
<gene>
    <name evidence="1" type="ORF">OMP40_21030</name>
</gene>
<dbReference type="InterPro" id="IPR009959">
    <property type="entry name" value="Cyclase_SnoaL-like"/>
</dbReference>
<dbReference type="Gene3D" id="3.10.450.50">
    <property type="match status" value="1"/>
</dbReference>
<dbReference type="AlphaFoldDB" id="A0A9X4QUJ8"/>
<dbReference type="EMBL" id="JAPDIA010000007">
    <property type="protein sequence ID" value="MDG0811574.1"/>
    <property type="molecule type" value="Genomic_DNA"/>
</dbReference>
<dbReference type="Proteomes" id="UP001153404">
    <property type="component" value="Unassembled WGS sequence"/>
</dbReference>
<evidence type="ECO:0000313" key="1">
    <source>
        <dbReference type="EMBL" id="MDG0811574.1"/>
    </source>
</evidence>
<dbReference type="InterPro" id="IPR032710">
    <property type="entry name" value="NTF2-like_dom_sf"/>
</dbReference>
<dbReference type="PANTHER" id="PTHR38436:SF1">
    <property type="entry name" value="ESTER CYCLASE"/>
    <property type="match status" value="1"/>
</dbReference>
<dbReference type="Pfam" id="PF07366">
    <property type="entry name" value="SnoaL"/>
    <property type="match status" value="1"/>
</dbReference>
<organism evidence="1 2">
    <name type="scientific">Cohnella rhizosphaerae</name>
    <dbReference type="NCBI Taxonomy" id="1457232"/>
    <lineage>
        <taxon>Bacteria</taxon>
        <taxon>Bacillati</taxon>
        <taxon>Bacillota</taxon>
        <taxon>Bacilli</taxon>
        <taxon>Bacillales</taxon>
        <taxon>Paenibacillaceae</taxon>
        <taxon>Cohnella</taxon>
    </lineage>
</organism>
<evidence type="ECO:0000313" key="2">
    <source>
        <dbReference type="Proteomes" id="UP001153404"/>
    </source>
</evidence>